<proteinExistence type="predicted"/>
<organism evidence="1 2">
    <name type="scientific">Necator americanus</name>
    <name type="common">Human hookworm</name>
    <dbReference type="NCBI Taxonomy" id="51031"/>
    <lineage>
        <taxon>Eukaryota</taxon>
        <taxon>Metazoa</taxon>
        <taxon>Ecdysozoa</taxon>
        <taxon>Nematoda</taxon>
        <taxon>Chromadorea</taxon>
        <taxon>Rhabditida</taxon>
        <taxon>Rhabditina</taxon>
        <taxon>Rhabditomorpha</taxon>
        <taxon>Strongyloidea</taxon>
        <taxon>Ancylostomatidae</taxon>
        <taxon>Bunostominae</taxon>
        <taxon>Necator</taxon>
    </lineage>
</organism>
<dbReference type="Proteomes" id="UP001303046">
    <property type="component" value="Unassembled WGS sequence"/>
</dbReference>
<evidence type="ECO:0000313" key="1">
    <source>
        <dbReference type="EMBL" id="KAK6741913.1"/>
    </source>
</evidence>
<sequence length="71" mass="8012">MWSSTSSVIRLTAENTLGKTTPGKPKVQKATWFWNEDVQAAIGEKKSKHKLWWRKRQPEDLACLPSGEEGG</sequence>
<evidence type="ECO:0000313" key="2">
    <source>
        <dbReference type="Proteomes" id="UP001303046"/>
    </source>
</evidence>
<dbReference type="EMBL" id="JAVFWL010000003">
    <property type="protein sequence ID" value="KAK6741913.1"/>
    <property type="molecule type" value="Genomic_DNA"/>
</dbReference>
<comment type="caution">
    <text evidence="1">The sequence shown here is derived from an EMBL/GenBank/DDBJ whole genome shotgun (WGS) entry which is preliminary data.</text>
</comment>
<protein>
    <submittedName>
        <fullName evidence="1">Uncharacterized protein</fullName>
    </submittedName>
</protein>
<name>A0ABR1CUC1_NECAM</name>
<accession>A0ABR1CUC1</accession>
<gene>
    <name evidence="1" type="primary">Necator_chrIII.g10422</name>
    <name evidence="1" type="ORF">RB195_009657</name>
</gene>
<keyword evidence="2" id="KW-1185">Reference proteome</keyword>
<reference evidence="1 2" key="1">
    <citation type="submission" date="2023-08" db="EMBL/GenBank/DDBJ databases">
        <title>A Necator americanus chromosomal reference genome.</title>
        <authorList>
            <person name="Ilik V."/>
            <person name="Petrzelkova K.J."/>
            <person name="Pardy F."/>
            <person name="Fuh T."/>
            <person name="Niatou-Singa F.S."/>
            <person name="Gouil Q."/>
            <person name="Baker L."/>
            <person name="Ritchie M.E."/>
            <person name="Jex A.R."/>
            <person name="Gazzola D."/>
            <person name="Li H."/>
            <person name="Toshio Fujiwara R."/>
            <person name="Zhan B."/>
            <person name="Aroian R.V."/>
            <person name="Pafco B."/>
            <person name="Schwarz E.M."/>
        </authorList>
    </citation>
    <scope>NUCLEOTIDE SEQUENCE [LARGE SCALE GENOMIC DNA]</scope>
    <source>
        <strain evidence="1 2">Aroian</strain>
        <tissue evidence="1">Whole animal</tissue>
    </source>
</reference>